<dbReference type="Proteomes" id="UP001057402">
    <property type="component" value="Chromosome 4"/>
</dbReference>
<gene>
    <name evidence="1" type="ORF">MLD38_011974</name>
</gene>
<evidence type="ECO:0000313" key="2">
    <source>
        <dbReference type="Proteomes" id="UP001057402"/>
    </source>
</evidence>
<protein>
    <submittedName>
        <fullName evidence="1">Uncharacterized protein</fullName>
    </submittedName>
</protein>
<organism evidence="1 2">
    <name type="scientific">Melastoma candidum</name>
    <dbReference type="NCBI Taxonomy" id="119954"/>
    <lineage>
        <taxon>Eukaryota</taxon>
        <taxon>Viridiplantae</taxon>
        <taxon>Streptophyta</taxon>
        <taxon>Embryophyta</taxon>
        <taxon>Tracheophyta</taxon>
        <taxon>Spermatophyta</taxon>
        <taxon>Magnoliopsida</taxon>
        <taxon>eudicotyledons</taxon>
        <taxon>Gunneridae</taxon>
        <taxon>Pentapetalae</taxon>
        <taxon>rosids</taxon>
        <taxon>malvids</taxon>
        <taxon>Myrtales</taxon>
        <taxon>Melastomataceae</taxon>
        <taxon>Melastomatoideae</taxon>
        <taxon>Melastomateae</taxon>
        <taxon>Melastoma</taxon>
    </lineage>
</organism>
<accession>A0ACB9R6K9</accession>
<reference evidence="2" key="1">
    <citation type="journal article" date="2023" name="Front. Plant Sci.">
        <title>Chromosomal-level genome assembly of Melastoma candidum provides insights into trichome evolution.</title>
        <authorList>
            <person name="Zhong Y."/>
            <person name="Wu W."/>
            <person name="Sun C."/>
            <person name="Zou P."/>
            <person name="Liu Y."/>
            <person name="Dai S."/>
            <person name="Zhou R."/>
        </authorList>
    </citation>
    <scope>NUCLEOTIDE SEQUENCE [LARGE SCALE GENOMIC DNA]</scope>
</reference>
<sequence length="760" mass="84224">MDFQELESIEGLRWSWNAWPSSHSSDVTSTSIPMAVMCTPLFPFPDLPTLPYDPLTCSSCSSVLNPFARVDYSSRSWLCPFCHHPNHFPPSHFLSSSPTHLPAELFPTYSSVDYCSDAAHAWGSSADPKGVGLGLGLGPAFVFVVDLCMDEEELRAVQKELLLVVERLPESAVVGLVTFDSMVRVRDLGFSDCSRVVLFPGDREVPLDQIHQFLGINAKHFNPGKTQIVRKQGYLLPVSECEFSISSAIEEIFRSTDARPGHRPLRCTGAAISVAVGLLQGTLTNVGSRVIVFTSGPATIGPGIVVDSDLGKSIRTHRDLINGSAPYYSKSCDFYRRLSQRMCDASIVLDFFACSLDQVGAAELKVPVECSGGFMMLGESFGSNEFRKCLRSIFDCDEAGNLKMYLDATIEIVTTRDLKICGALGPCLSLHKKNSLVSENVIGEGGTYMWKLGALNQKTCIAFFFHGSDEQKAQPGTAFLVQFITKYRYGNSGLRKRVTTAARRWVGKDSPEMASGFDQEAAASIMARLAIHRAETRHARDVIRWLDDVLIKFASKHGDYVPEDPSTFRLSSNFSLYPQFMYHLRRSQFIDIFNCSPDETSFFRLMLNREGVVSSLVMIQPTLFQYSFDGPPVPVLLDVCSISPDVILLFDSYFHVVIHHGAKIAQWRKLGYDKDPNHENLSKLLEAPEIDAEQLLADRVPPPKLIKCDHHSSQARFLLAKLNPSVTQKSMNTGGSDIILTDDLSLQVFIEHLQALAVQG</sequence>
<dbReference type="EMBL" id="CM042883">
    <property type="protein sequence ID" value="KAI4373916.1"/>
    <property type="molecule type" value="Genomic_DNA"/>
</dbReference>
<evidence type="ECO:0000313" key="1">
    <source>
        <dbReference type="EMBL" id="KAI4373916.1"/>
    </source>
</evidence>
<keyword evidence="2" id="KW-1185">Reference proteome</keyword>
<comment type="caution">
    <text evidence="1">The sequence shown here is derived from an EMBL/GenBank/DDBJ whole genome shotgun (WGS) entry which is preliminary data.</text>
</comment>
<name>A0ACB9R6K9_9MYRT</name>
<proteinExistence type="predicted"/>